<gene>
    <name evidence="1" type="ORF">LCGC14_0237570</name>
</gene>
<dbReference type="AlphaFoldDB" id="A0A0F9U8S4"/>
<reference evidence="1" key="1">
    <citation type="journal article" date="2015" name="Nature">
        <title>Complex archaea that bridge the gap between prokaryotes and eukaryotes.</title>
        <authorList>
            <person name="Spang A."/>
            <person name="Saw J.H."/>
            <person name="Jorgensen S.L."/>
            <person name="Zaremba-Niedzwiedzka K."/>
            <person name="Martijn J."/>
            <person name="Lind A.E."/>
            <person name="van Eijk R."/>
            <person name="Schleper C."/>
            <person name="Guy L."/>
            <person name="Ettema T.J."/>
        </authorList>
    </citation>
    <scope>NUCLEOTIDE SEQUENCE</scope>
</reference>
<evidence type="ECO:0000313" key="1">
    <source>
        <dbReference type="EMBL" id="KKN89625.1"/>
    </source>
</evidence>
<comment type="caution">
    <text evidence="1">The sequence shown here is derived from an EMBL/GenBank/DDBJ whole genome shotgun (WGS) entry which is preliminary data.</text>
</comment>
<organism evidence="1">
    <name type="scientific">marine sediment metagenome</name>
    <dbReference type="NCBI Taxonomy" id="412755"/>
    <lineage>
        <taxon>unclassified sequences</taxon>
        <taxon>metagenomes</taxon>
        <taxon>ecological metagenomes</taxon>
    </lineage>
</organism>
<accession>A0A0F9U8S4</accession>
<name>A0A0F9U8S4_9ZZZZ</name>
<dbReference type="EMBL" id="LAZR01000117">
    <property type="protein sequence ID" value="KKN89625.1"/>
    <property type="molecule type" value="Genomic_DNA"/>
</dbReference>
<sequence>MRQVLECTADAVSSNLDPMKARQRKVVENIRELSANFTLRQVASIHRISMPSLQELAEQNDITFLDTSGTRSKRISSELIARERSHVAALVHRSIVTRKPVTSLDSDKISPALAELARRRDNEETNAFIDHLRELGKTNTRAQAAKLAGISPFFMRTLAYEHELEFTDDTVVPDGFADHDNVAKLSKSLFRVTRSLPANTLQLMQRFMLSDAPDEL</sequence>
<protein>
    <submittedName>
        <fullName evidence="1">Uncharacterized protein</fullName>
    </submittedName>
</protein>
<proteinExistence type="predicted"/>